<evidence type="ECO:0000256" key="1">
    <source>
        <dbReference type="SAM" id="MobiDB-lite"/>
    </source>
</evidence>
<feature type="compositionally biased region" description="Low complexity" evidence="1">
    <location>
        <begin position="361"/>
        <end position="370"/>
    </location>
</feature>
<dbReference type="EMBL" id="RHLD01000061">
    <property type="protein sequence ID" value="TPP52948.1"/>
    <property type="molecule type" value="Genomic_DNA"/>
</dbReference>
<dbReference type="VEuPathDB" id="TriTrypDB:LdCL_030011100"/>
<evidence type="ECO:0000313" key="2">
    <source>
        <dbReference type="EMBL" id="TPP52948.1"/>
    </source>
</evidence>
<reference evidence="3" key="1">
    <citation type="submission" date="2019-02" db="EMBL/GenBank/DDBJ databases">
        <title>FDA dAtabase for Regulatory Grade micrObial Sequences (FDA-ARGOS): Supporting development and validation of Infectious Disease Dx tests.</title>
        <authorList>
            <person name="Duncan R."/>
            <person name="Fisher C."/>
            <person name="Tallon L."/>
            <person name="Sadzewicz L."/>
            <person name="Sengamalay N."/>
            <person name="Ott S."/>
            <person name="Godinez A."/>
            <person name="Nagaraj S."/>
            <person name="Vavikolanu K."/>
            <person name="Vyas G."/>
            <person name="Nadendla S."/>
            <person name="Aluvathingal J."/>
            <person name="Sichtig H."/>
        </authorList>
    </citation>
    <scope>NUCLEOTIDE SEQUENCE [LARGE SCALE GENOMIC DNA]</scope>
    <source>
        <strain evidence="3">FDAARGOS_360</strain>
    </source>
</reference>
<feature type="region of interest" description="Disordered" evidence="1">
    <location>
        <begin position="351"/>
        <end position="370"/>
    </location>
</feature>
<dbReference type="VEuPathDB" id="TriTrypDB:LDHU3_03.0650"/>
<accession>A0A504Y0U4</accession>
<name>A0A504Y0U4_LEIDO</name>
<dbReference type="VEuPathDB" id="TriTrypDB:LdBPK_030600.1"/>
<dbReference type="VEuPathDB" id="TriTrypDB:LDHU3_03.0640"/>
<gene>
    <name evidence="2" type="ORF">CGC20_27370</name>
</gene>
<sequence>MYAVTRYFYRNSLQLADAFQPVQHRNQWPFDHVLIDVSFFANSLGYLTRDLVGHERDCETVKNVHRQLQTVILRRLQPRKSLAFLLDGSEPLWMLEHRRLFPGRRYDSRVYRSCASPMPYLLEEKLRGTAMEQRTPPSEAVISGPATPGLAEGKMSAYLLDLATRILRPPTFPPLLDATVTAKDTVCLVGGPELAWLAVGMTPFRNITSVTLQQGELKSCSLQESMVWMRLDHLLKAAPEQVLATPFADVLDAYVDMEKEQHSAAAPSPPQNVRRLRSVLFDEEPVTGTHLEQPGLRLRLVSLQQLLVRIVRALSGAHVGLPAGNRPTPHAATLLEMTLQTHGLLCGGGVPSQAWSPTPDPADGSSGGSSTAALNGTVLLDKFPRLSAEMLLQHVTYLLSREAKQRTANSADGAGEGSDSIYLSPQRTRHFGLTGVETLLLSATRAEQVNQVLPLYVRGHTLPDEVASDITQTRNIHEAVRKTQRVLSRVLQQASQELASRSGSGTAAVDDAGHNGPHPALAHLPSHLFVRTAGARGPPPGWKYYGVHLGIKAEAMNVRYSLNASDTATLHLIDSNGGSNSGDVIAAAGGEVEKTEAAPAAGSLRILARNTQLSHHSGAPTRLGREGIDWCSPTRGFECKDAWAVMKPNLQLPSATAEERGYATDGTANAYAQKHTDPKLYGRPHRALLASTQLPSNVDGEGGCTHRWAILPRSIPDSPFRSGMSFRYTNHLVATLKHRLFLEAAHRQLVRQTFTGVCNGIEVTCTAYGSVVGLRMLDRAVWEPHYQVAADNDIQAATWQAIQKVRAAKEEAHSRSLRRNPQLLAEARLRDWYEQDANTLHPRPFDGLKNLEATEWMQAVRFGVPQPARYRRPDAALKDAGEGGDCAHTNQKPRKTITVLRDEDCDPANIPIGSVHPLFAPGLLQLEVDPKVATNGGSRVDELFVLSEQRKEMRRDEEAFWERVELIRRSQLATIPKGAVKRGYADMADTVQDSIEEKVQLRFTQ</sequence>
<organism evidence="2 3">
    <name type="scientific">Leishmania donovani</name>
    <dbReference type="NCBI Taxonomy" id="5661"/>
    <lineage>
        <taxon>Eukaryota</taxon>
        <taxon>Discoba</taxon>
        <taxon>Euglenozoa</taxon>
        <taxon>Kinetoplastea</taxon>
        <taxon>Metakinetoplastina</taxon>
        <taxon>Trypanosomatida</taxon>
        <taxon>Trypanosomatidae</taxon>
        <taxon>Leishmaniinae</taxon>
        <taxon>Leishmania</taxon>
    </lineage>
</organism>
<comment type="caution">
    <text evidence="2">The sequence shown here is derived from an EMBL/GenBank/DDBJ whole genome shotgun (WGS) entry which is preliminary data.</text>
</comment>
<evidence type="ECO:0000313" key="3">
    <source>
        <dbReference type="Proteomes" id="UP000318821"/>
    </source>
</evidence>
<proteinExistence type="predicted"/>
<dbReference type="VEuPathDB" id="TriTrypDB:LdCL_030011200"/>
<dbReference type="Proteomes" id="UP000318821">
    <property type="component" value="Unassembled WGS sequence"/>
</dbReference>
<protein>
    <submittedName>
        <fullName evidence="2">Uncharacterized protein</fullName>
    </submittedName>
</protein>
<dbReference type="AlphaFoldDB" id="A0A504Y0U4"/>
<dbReference type="VEuPathDB" id="TriTrypDB:LdBPK_030610.1"/>